<accession>A0A927R3P8</accession>
<comment type="caution">
    <text evidence="1">The sequence shown here is derived from an EMBL/GenBank/DDBJ whole genome shotgun (WGS) entry which is preliminary data.</text>
</comment>
<organism evidence="1 2">
    <name type="scientific">Sporosarcina limicola</name>
    <dbReference type="NCBI Taxonomy" id="34101"/>
    <lineage>
        <taxon>Bacteria</taxon>
        <taxon>Bacillati</taxon>
        <taxon>Bacillota</taxon>
        <taxon>Bacilli</taxon>
        <taxon>Bacillales</taxon>
        <taxon>Caryophanaceae</taxon>
        <taxon>Sporosarcina</taxon>
    </lineage>
</organism>
<sequence>MNKIIMYNVWDFIHAMWGLEIRLLKEQNKLDEAQKIIEIINKYLLTPTKIDTPEGTKTREAKRRERFTYESVIRNENIERDLQDNDIKRANEWRFIALLGMIGNTETGLYPNLNERKDEIEQKITEYITELTKIK</sequence>
<reference evidence="1" key="1">
    <citation type="submission" date="2020-10" db="EMBL/GenBank/DDBJ databases">
        <title>Genomic Encyclopedia of Type Strains, Phase IV (KMG-IV): sequencing the most valuable type-strain genomes for metagenomic binning, comparative biology and taxonomic classification.</title>
        <authorList>
            <person name="Goeker M."/>
        </authorList>
    </citation>
    <scope>NUCLEOTIDE SEQUENCE</scope>
    <source>
        <strain evidence="1">DSM 13886</strain>
    </source>
</reference>
<dbReference type="AlphaFoldDB" id="A0A927R3P8"/>
<dbReference type="RefSeq" id="WP_192597787.1">
    <property type="nucleotide sequence ID" value="NZ_JADBEL010000004.1"/>
</dbReference>
<dbReference type="Pfam" id="PF20453">
    <property type="entry name" value="DUF6707"/>
    <property type="match status" value="1"/>
</dbReference>
<evidence type="ECO:0000313" key="2">
    <source>
        <dbReference type="Proteomes" id="UP000658225"/>
    </source>
</evidence>
<dbReference type="Proteomes" id="UP000658225">
    <property type="component" value="Unassembled WGS sequence"/>
</dbReference>
<proteinExistence type="predicted"/>
<dbReference type="InterPro" id="IPR046553">
    <property type="entry name" value="DUF6707"/>
</dbReference>
<evidence type="ECO:0000313" key="1">
    <source>
        <dbReference type="EMBL" id="MBE1553983.1"/>
    </source>
</evidence>
<protein>
    <submittedName>
        <fullName evidence="1">Uncharacterized protein</fullName>
    </submittedName>
</protein>
<dbReference type="EMBL" id="JADBEL010000004">
    <property type="protein sequence ID" value="MBE1553983.1"/>
    <property type="molecule type" value="Genomic_DNA"/>
</dbReference>
<name>A0A927R3P8_9BACL</name>
<keyword evidence="2" id="KW-1185">Reference proteome</keyword>
<gene>
    <name evidence="1" type="ORF">H4683_001058</name>
</gene>